<accession>A0A381QCF6</accession>
<dbReference type="PANTHER" id="PTHR35841:SF1">
    <property type="entry name" value="PHOSPHONATES-BINDING PERIPLASMIC PROTEIN"/>
    <property type="match status" value="1"/>
</dbReference>
<dbReference type="InterPro" id="IPR001638">
    <property type="entry name" value="Solute-binding_3/MltF_N"/>
</dbReference>
<dbReference type="Pfam" id="PF12974">
    <property type="entry name" value="Phosphonate-bd"/>
    <property type="match status" value="1"/>
</dbReference>
<dbReference type="PANTHER" id="PTHR35841">
    <property type="entry name" value="PHOSPHONATES-BINDING PERIPLASMIC PROTEIN"/>
    <property type="match status" value="1"/>
</dbReference>
<dbReference type="SMART" id="SM00062">
    <property type="entry name" value="PBPb"/>
    <property type="match status" value="1"/>
</dbReference>
<evidence type="ECO:0000259" key="1">
    <source>
        <dbReference type="SMART" id="SM00062"/>
    </source>
</evidence>
<dbReference type="SUPFAM" id="SSF53850">
    <property type="entry name" value="Periplasmic binding protein-like II"/>
    <property type="match status" value="1"/>
</dbReference>
<dbReference type="EMBL" id="UINC01001287">
    <property type="protein sequence ID" value="SUZ76680.1"/>
    <property type="molecule type" value="Genomic_DNA"/>
</dbReference>
<organism evidence="2">
    <name type="scientific">marine metagenome</name>
    <dbReference type="NCBI Taxonomy" id="408172"/>
    <lineage>
        <taxon>unclassified sequences</taxon>
        <taxon>metagenomes</taxon>
        <taxon>ecological metagenomes</taxon>
    </lineage>
</organism>
<reference evidence="2" key="1">
    <citation type="submission" date="2018-05" db="EMBL/GenBank/DDBJ databases">
        <authorList>
            <person name="Lanie J.A."/>
            <person name="Ng W.-L."/>
            <person name="Kazmierczak K.M."/>
            <person name="Andrzejewski T.M."/>
            <person name="Davidsen T.M."/>
            <person name="Wayne K.J."/>
            <person name="Tettelin H."/>
            <person name="Glass J.I."/>
            <person name="Rusch D."/>
            <person name="Podicherti R."/>
            <person name="Tsui H.-C.T."/>
            <person name="Winkler M.E."/>
        </authorList>
    </citation>
    <scope>NUCLEOTIDE SEQUENCE</scope>
</reference>
<dbReference type="AlphaFoldDB" id="A0A381QCF6"/>
<feature type="domain" description="Solute-binding protein family 3/N-terminal" evidence="1">
    <location>
        <begin position="1"/>
        <end position="237"/>
    </location>
</feature>
<evidence type="ECO:0000313" key="2">
    <source>
        <dbReference type="EMBL" id="SUZ76680.1"/>
    </source>
</evidence>
<dbReference type="Gene3D" id="3.40.190.10">
    <property type="entry name" value="Periplasmic binding protein-like II"/>
    <property type="match status" value="2"/>
</dbReference>
<protein>
    <recommendedName>
        <fullName evidence="1">Solute-binding protein family 3/N-terminal domain-containing protein</fullName>
    </recommendedName>
</protein>
<proteinExistence type="predicted"/>
<name>A0A381QCF6_9ZZZZ</name>
<sequence>MVRLGGTATVSHMEVFQGLEELFRRKGIDLDWVLYSGYDAMVEAFVKGEIDLAWNGPLSHVKMKRLVADGCRVIAMRDVDVNFTTHFIARADSGIETVEDLKDKTFAFGARSSVEAGLLAYSFLKDSGLDPRKDLTATSFYDDRKSQTKSDQRDVVERVSKGEFDAGAVSQRVMETMAKDGTLPRDDVRIFWSSPGYSHCCFTSKRSLDPALASEIESALLSVTADDPVGKAVLDGEACDHFVPGTDIGWELVEKAAEAEGLI</sequence>
<gene>
    <name evidence="2" type="ORF">METZ01_LOCUS29534</name>
</gene>